<dbReference type="EMBL" id="JARPUR010000001">
    <property type="protein sequence ID" value="KAK4886171.1"/>
    <property type="molecule type" value="Genomic_DNA"/>
</dbReference>
<keyword evidence="2" id="KW-1185">Reference proteome</keyword>
<protein>
    <submittedName>
        <fullName evidence="1">Uncharacterized protein</fullName>
    </submittedName>
</protein>
<proteinExistence type="predicted"/>
<comment type="caution">
    <text evidence="1">The sequence shown here is derived from an EMBL/GenBank/DDBJ whole genome shotgun (WGS) entry which is preliminary data.</text>
</comment>
<dbReference type="Proteomes" id="UP001353858">
    <property type="component" value="Unassembled WGS sequence"/>
</dbReference>
<evidence type="ECO:0000313" key="1">
    <source>
        <dbReference type="EMBL" id="KAK4886171.1"/>
    </source>
</evidence>
<sequence length="139" mass="16328">MNAFTGEEFCDWKNSKPRIEAHKNSDFHKTNVRVKSLSQTRWSARHDACYALEKEWSAIIDALEFIAESRDKKPTTRSEATELQRKLQHLETAVVVIVWNVILDHCVIVYPFRHCNTIEIYKLVLLYSPHSLCNKLWLI</sequence>
<gene>
    <name evidence="1" type="ORF">RN001_002442</name>
</gene>
<reference evidence="2" key="1">
    <citation type="submission" date="2023-01" db="EMBL/GenBank/DDBJ databases">
        <title>Key to firefly adult light organ development and bioluminescence: homeobox transcription factors regulate luciferase expression and transportation to peroxisome.</title>
        <authorList>
            <person name="Fu X."/>
        </authorList>
    </citation>
    <scope>NUCLEOTIDE SEQUENCE [LARGE SCALE GENOMIC DNA]</scope>
</reference>
<dbReference type="AlphaFoldDB" id="A0AAN7SDA3"/>
<accession>A0AAN7SDA3</accession>
<organism evidence="1 2">
    <name type="scientific">Aquatica leii</name>
    <dbReference type="NCBI Taxonomy" id="1421715"/>
    <lineage>
        <taxon>Eukaryota</taxon>
        <taxon>Metazoa</taxon>
        <taxon>Ecdysozoa</taxon>
        <taxon>Arthropoda</taxon>
        <taxon>Hexapoda</taxon>
        <taxon>Insecta</taxon>
        <taxon>Pterygota</taxon>
        <taxon>Neoptera</taxon>
        <taxon>Endopterygota</taxon>
        <taxon>Coleoptera</taxon>
        <taxon>Polyphaga</taxon>
        <taxon>Elateriformia</taxon>
        <taxon>Elateroidea</taxon>
        <taxon>Lampyridae</taxon>
        <taxon>Luciolinae</taxon>
        <taxon>Aquatica</taxon>
    </lineage>
</organism>
<name>A0AAN7SDA3_9COLE</name>
<evidence type="ECO:0000313" key="2">
    <source>
        <dbReference type="Proteomes" id="UP001353858"/>
    </source>
</evidence>